<keyword evidence="2" id="KW-0391">Immunity</keyword>
<dbReference type="Ensembl" id="ENSCMIT00000040479.1">
    <property type="protein sequence ID" value="ENSCMIP00000039908.1"/>
    <property type="gene ID" value="ENSCMIG00000016690.1"/>
</dbReference>
<dbReference type="GO" id="GO:0051607">
    <property type="term" value="P:defense response to virus"/>
    <property type="evidence" value="ECO:0007669"/>
    <property type="project" value="UniProtKB-KW"/>
</dbReference>
<dbReference type="PROSITE" id="PS50053">
    <property type="entry name" value="UBIQUITIN_2"/>
    <property type="match status" value="1"/>
</dbReference>
<dbReference type="GO" id="GO:0001730">
    <property type="term" value="F:2'-5'-oligoadenylate synthetase activity"/>
    <property type="evidence" value="ECO:0007669"/>
    <property type="project" value="UniProtKB-EC"/>
</dbReference>
<dbReference type="SUPFAM" id="SSF54236">
    <property type="entry name" value="Ubiquitin-like"/>
    <property type="match status" value="1"/>
</dbReference>
<reference evidence="7" key="1">
    <citation type="journal article" date="2006" name="Science">
        <title>Ancient noncoding elements conserved in the human genome.</title>
        <authorList>
            <person name="Venkatesh B."/>
            <person name="Kirkness E.F."/>
            <person name="Loh Y.H."/>
            <person name="Halpern A.L."/>
            <person name="Lee A.P."/>
            <person name="Johnson J."/>
            <person name="Dandona N."/>
            <person name="Viswanathan L.D."/>
            <person name="Tay A."/>
            <person name="Venter J.C."/>
            <person name="Strausberg R.L."/>
            <person name="Brenner S."/>
        </authorList>
    </citation>
    <scope>NUCLEOTIDE SEQUENCE [LARGE SCALE GENOMIC DNA]</scope>
</reference>
<dbReference type="OMA" id="TFNVCEN"/>
<dbReference type="FunFam" id="1.10.1410.20:FF:000001">
    <property type="entry name" value="2'-5'-oligoadenylate synthetase 1"/>
    <property type="match status" value="1"/>
</dbReference>
<dbReference type="GO" id="GO:0005829">
    <property type="term" value="C:cytosol"/>
    <property type="evidence" value="ECO:0007669"/>
    <property type="project" value="TreeGrafter"/>
</dbReference>
<evidence type="ECO:0000256" key="2">
    <source>
        <dbReference type="ARBA" id="ARBA00022859"/>
    </source>
</evidence>
<dbReference type="Gene3D" id="1.10.1410.20">
    <property type="entry name" value="2'-5'-oligoadenylate synthetase 1, domain 2"/>
    <property type="match status" value="1"/>
</dbReference>
<protein>
    <recommendedName>
        <fullName evidence="5">Ubiquitin-like domain-containing protein</fullName>
    </recommendedName>
</protein>
<dbReference type="SUPFAM" id="SSF81301">
    <property type="entry name" value="Nucleotidyltransferase"/>
    <property type="match status" value="1"/>
</dbReference>
<sequence length="434" mass="50502">MELYNMFPRQLDKFIYNHLQPNTDFLDQMSIAINKICRFLHGYKFQNSVKVIKTIKGGSSGKGTALKNGSDADLVVFFSDFQSFEDQKNKRGGMLNEIYDALLLYQKEYSFAYELSMSKPQIIRESSMFGLFSVPRSLSFQIKSTEDSDSIEFDVLPAYDALGQATYSRPDPEIYIRLIELKAARGEFSTSFTELQRNFVRKSPTKLKSLIRLVKYWYKEYVRRLHKQNLRSGEFLPHKYALELLIIYAWESTKQGQNFNTAEGFRTLLELVVRYQELWLFWTEYYDFSHPDLKKYLTETLQGHKPIILDPADPTGNMAEKVRWDLVAREARRCLQQTCVQGVVGWNVEPVKRISVTIIPPQNVYIVTDRLSINPFSRIMSIKVAILETTEYQMNNYYLELEGTVLEDRKTLASYGVFTKVTLFLKESSSCSLM</sequence>
<evidence type="ECO:0000256" key="1">
    <source>
        <dbReference type="ARBA" id="ARBA00009526"/>
    </source>
</evidence>
<name>A0A4W3JPB3_CALMI</name>
<dbReference type="InterPro" id="IPR000626">
    <property type="entry name" value="Ubiquitin-like_dom"/>
</dbReference>
<dbReference type="InterPro" id="IPR006116">
    <property type="entry name" value="NT_2-5OAS_ClassI-CCAase"/>
</dbReference>
<dbReference type="AlphaFoldDB" id="A0A4W3JPB3"/>
<dbReference type="SUPFAM" id="SSF81631">
    <property type="entry name" value="PAP/OAS1 substrate-binding domain"/>
    <property type="match status" value="1"/>
</dbReference>
<evidence type="ECO:0000259" key="5">
    <source>
        <dbReference type="PROSITE" id="PS50053"/>
    </source>
</evidence>
<dbReference type="PANTHER" id="PTHR11258">
    <property type="entry name" value="2-5 OLIGOADENYLATE SYNTHETASE"/>
    <property type="match status" value="1"/>
</dbReference>
<dbReference type="CDD" id="cd17039">
    <property type="entry name" value="Ubl_ubiquitin_like"/>
    <property type="match status" value="1"/>
</dbReference>
<dbReference type="GeneTree" id="ENSGT00510000046406"/>
<dbReference type="InterPro" id="IPR043518">
    <property type="entry name" value="2-5OAS_N_CS"/>
</dbReference>
<dbReference type="Proteomes" id="UP000314986">
    <property type="component" value="Unassembled WGS sequence"/>
</dbReference>
<keyword evidence="3" id="KW-0694">RNA-binding</keyword>
<dbReference type="InParanoid" id="A0A4W3JPB3"/>
<dbReference type="GO" id="GO:0003725">
    <property type="term" value="F:double-stranded RNA binding"/>
    <property type="evidence" value="ECO:0007669"/>
    <property type="project" value="TreeGrafter"/>
</dbReference>
<dbReference type="InterPro" id="IPR018952">
    <property type="entry name" value="2-5-oligoAdlate_synth_1_dom2/C"/>
</dbReference>
<dbReference type="Gene3D" id="3.30.460.10">
    <property type="entry name" value="Beta Polymerase, domain 2"/>
    <property type="match status" value="1"/>
</dbReference>
<accession>A0A4W3JPB3</accession>
<evidence type="ECO:0000256" key="4">
    <source>
        <dbReference type="ARBA" id="ARBA00023118"/>
    </source>
</evidence>
<dbReference type="InterPro" id="IPR043519">
    <property type="entry name" value="NT_sf"/>
</dbReference>
<comment type="similarity">
    <text evidence="1">Belongs to the 2-5A synthase family.</text>
</comment>
<reference evidence="6" key="5">
    <citation type="submission" date="2025-09" db="UniProtKB">
        <authorList>
            <consortium name="Ensembl"/>
        </authorList>
    </citation>
    <scope>IDENTIFICATION</scope>
</reference>
<dbReference type="Pfam" id="PF10421">
    <property type="entry name" value="OAS1_C"/>
    <property type="match status" value="1"/>
</dbReference>
<evidence type="ECO:0000256" key="3">
    <source>
        <dbReference type="ARBA" id="ARBA00022884"/>
    </source>
</evidence>
<dbReference type="FunFam" id="3.30.460.10:FF:000007">
    <property type="entry name" value="2'-5'-oligoadenylate synthetase 1"/>
    <property type="match status" value="1"/>
</dbReference>
<dbReference type="GO" id="GO:0045071">
    <property type="term" value="P:negative regulation of viral genome replication"/>
    <property type="evidence" value="ECO:0007669"/>
    <property type="project" value="TreeGrafter"/>
</dbReference>
<dbReference type="CDD" id="cd05400">
    <property type="entry name" value="NT_2-5OAS_ClassI-CCAase"/>
    <property type="match status" value="1"/>
</dbReference>
<dbReference type="GO" id="GO:0016020">
    <property type="term" value="C:membrane"/>
    <property type="evidence" value="ECO:0007669"/>
    <property type="project" value="TreeGrafter"/>
</dbReference>
<feature type="domain" description="Ubiquitin-like" evidence="5">
    <location>
        <begin position="354"/>
        <end position="425"/>
    </location>
</feature>
<evidence type="ECO:0000313" key="6">
    <source>
        <dbReference type="Ensembl" id="ENSCMIP00000039908.1"/>
    </source>
</evidence>
<keyword evidence="7" id="KW-1185">Reference proteome</keyword>
<reference evidence="7" key="3">
    <citation type="journal article" date="2014" name="Nature">
        <title>Elephant shark genome provides unique insights into gnathostome evolution.</title>
        <authorList>
            <consortium name="International Elephant Shark Genome Sequencing Consortium"/>
            <person name="Venkatesh B."/>
            <person name="Lee A.P."/>
            <person name="Ravi V."/>
            <person name="Maurya A.K."/>
            <person name="Lian M.M."/>
            <person name="Swann J.B."/>
            <person name="Ohta Y."/>
            <person name="Flajnik M.F."/>
            <person name="Sutoh Y."/>
            <person name="Kasahara M."/>
            <person name="Hoon S."/>
            <person name="Gangu V."/>
            <person name="Roy S.W."/>
            <person name="Irimia M."/>
            <person name="Korzh V."/>
            <person name="Kondrychyn I."/>
            <person name="Lim Z.W."/>
            <person name="Tay B.H."/>
            <person name="Tohari S."/>
            <person name="Kong K.W."/>
            <person name="Ho S."/>
            <person name="Lorente-Galdos B."/>
            <person name="Quilez J."/>
            <person name="Marques-Bonet T."/>
            <person name="Raney B.J."/>
            <person name="Ingham P.W."/>
            <person name="Tay A."/>
            <person name="Hillier L.W."/>
            <person name="Minx P."/>
            <person name="Boehm T."/>
            <person name="Wilson R.K."/>
            <person name="Brenner S."/>
            <person name="Warren W.C."/>
        </authorList>
    </citation>
    <scope>NUCLEOTIDE SEQUENCE [LARGE SCALE GENOMIC DNA]</scope>
</reference>
<dbReference type="Gene3D" id="3.10.20.90">
    <property type="entry name" value="Phosphatidylinositol 3-kinase Catalytic Subunit, Chain A, domain 1"/>
    <property type="match status" value="1"/>
</dbReference>
<dbReference type="Pfam" id="PF18144">
    <property type="entry name" value="SMODS"/>
    <property type="match status" value="1"/>
</dbReference>
<organism evidence="6 7">
    <name type="scientific">Callorhinchus milii</name>
    <name type="common">Ghost shark</name>
    <dbReference type="NCBI Taxonomy" id="7868"/>
    <lineage>
        <taxon>Eukaryota</taxon>
        <taxon>Metazoa</taxon>
        <taxon>Chordata</taxon>
        <taxon>Craniata</taxon>
        <taxon>Vertebrata</taxon>
        <taxon>Chondrichthyes</taxon>
        <taxon>Holocephali</taxon>
        <taxon>Chimaeriformes</taxon>
        <taxon>Callorhinchidae</taxon>
        <taxon>Callorhinchus</taxon>
    </lineage>
</organism>
<reference evidence="6" key="4">
    <citation type="submission" date="2025-08" db="UniProtKB">
        <authorList>
            <consortium name="Ensembl"/>
        </authorList>
    </citation>
    <scope>IDENTIFICATION</scope>
</reference>
<dbReference type="GO" id="GO:0002376">
    <property type="term" value="P:immune system process"/>
    <property type="evidence" value="ECO:0007669"/>
    <property type="project" value="UniProtKB-KW"/>
</dbReference>
<dbReference type="GO" id="GO:0005524">
    <property type="term" value="F:ATP binding"/>
    <property type="evidence" value="ECO:0007669"/>
    <property type="project" value="UniProtKB-KW"/>
</dbReference>
<dbReference type="PANTHER" id="PTHR11258:SF7">
    <property type="entry name" value="2'-5'-OLIGOADENYLATE SYNTHASE-LIKE PROTEIN 2"/>
    <property type="match status" value="1"/>
</dbReference>
<dbReference type="InterPro" id="IPR029071">
    <property type="entry name" value="Ubiquitin-like_domsf"/>
</dbReference>
<reference evidence="7" key="2">
    <citation type="journal article" date="2007" name="PLoS Biol.">
        <title>Survey sequencing and comparative analysis of the elephant shark (Callorhinchus milii) genome.</title>
        <authorList>
            <person name="Venkatesh B."/>
            <person name="Kirkness E.F."/>
            <person name="Loh Y.H."/>
            <person name="Halpern A.L."/>
            <person name="Lee A.P."/>
            <person name="Johnson J."/>
            <person name="Dandona N."/>
            <person name="Viswanathan L.D."/>
            <person name="Tay A."/>
            <person name="Venter J.C."/>
            <person name="Strausberg R.L."/>
            <person name="Brenner S."/>
        </authorList>
    </citation>
    <scope>NUCLEOTIDE SEQUENCE [LARGE SCALE GENOMIC DNA]</scope>
</reference>
<dbReference type="GO" id="GO:0005654">
    <property type="term" value="C:nucleoplasm"/>
    <property type="evidence" value="ECO:0007669"/>
    <property type="project" value="TreeGrafter"/>
</dbReference>
<dbReference type="PROSITE" id="PS00832">
    <property type="entry name" value="25A_SYNTH_1"/>
    <property type="match status" value="1"/>
</dbReference>
<proteinExistence type="inferred from homology"/>
<dbReference type="PROSITE" id="PS50152">
    <property type="entry name" value="25A_SYNTH_3"/>
    <property type="match status" value="1"/>
</dbReference>
<evidence type="ECO:0000313" key="7">
    <source>
        <dbReference type="Proteomes" id="UP000314986"/>
    </source>
</evidence>
<dbReference type="STRING" id="7868.ENSCMIP00000039908"/>
<keyword evidence="4" id="KW-0051">Antiviral defense</keyword>